<proteinExistence type="predicted"/>
<evidence type="ECO:0008006" key="3">
    <source>
        <dbReference type="Google" id="ProtNLM"/>
    </source>
</evidence>
<feature type="compositionally biased region" description="Acidic residues" evidence="1">
    <location>
        <begin position="17"/>
        <end position="29"/>
    </location>
</feature>
<evidence type="ECO:0000256" key="1">
    <source>
        <dbReference type="SAM" id="MobiDB-lite"/>
    </source>
</evidence>
<dbReference type="AlphaFoldDB" id="X1MVJ3"/>
<dbReference type="EMBL" id="BARV01014690">
    <property type="protein sequence ID" value="GAI22016.1"/>
    <property type="molecule type" value="Genomic_DNA"/>
</dbReference>
<name>X1MVJ3_9ZZZZ</name>
<accession>X1MVJ3</accession>
<organism evidence="2">
    <name type="scientific">marine sediment metagenome</name>
    <dbReference type="NCBI Taxonomy" id="412755"/>
    <lineage>
        <taxon>unclassified sequences</taxon>
        <taxon>metagenomes</taxon>
        <taxon>ecological metagenomes</taxon>
    </lineage>
</organism>
<comment type="caution">
    <text evidence="2">The sequence shown here is derived from an EMBL/GenBank/DDBJ whole genome shotgun (WGS) entry which is preliminary data.</text>
</comment>
<reference evidence="2" key="1">
    <citation type="journal article" date="2014" name="Front. Microbiol.">
        <title>High frequency of phylogenetically diverse reductive dehalogenase-homologous genes in deep subseafloor sedimentary metagenomes.</title>
        <authorList>
            <person name="Kawai M."/>
            <person name="Futagami T."/>
            <person name="Toyoda A."/>
            <person name="Takaki Y."/>
            <person name="Nishi S."/>
            <person name="Hori S."/>
            <person name="Arai W."/>
            <person name="Tsubouchi T."/>
            <person name="Morono Y."/>
            <person name="Uchiyama I."/>
            <person name="Ito T."/>
            <person name="Fujiyama A."/>
            <person name="Inagaki F."/>
            <person name="Takami H."/>
        </authorList>
    </citation>
    <scope>NUCLEOTIDE SEQUENCE</scope>
    <source>
        <strain evidence="2">Expedition CK06-06</strain>
    </source>
</reference>
<dbReference type="Gene3D" id="2.60.40.1930">
    <property type="match status" value="1"/>
</dbReference>
<evidence type="ECO:0000313" key="2">
    <source>
        <dbReference type="EMBL" id="GAI22016.1"/>
    </source>
</evidence>
<feature type="non-terminal residue" evidence="2">
    <location>
        <position position="1"/>
    </location>
</feature>
<protein>
    <recommendedName>
        <fullName evidence="3">Macroglobulin domain-containing protein</fullName>
    </recommendedName>
</protein>
<feature type="compositionally biased region" description="Low complexity" evidence="1">
    <location>
        <begin position="1"/>
        <end position="11"/>
    </location>
</feature>
<feature type="region of interest" description="Disordered" evidence="1">
    <location>
        <begin position="1"/>
        <end position="29"/>
    </location>
</feature>
<gene>
    <name evidence="2" type="ORF">S06H3_25509</name>
</gene>
<sequence length="298" mass="33174">STTSTVCSTSTPCGNQQEEENTETEDEEEGVLEKVGAFFDEVGGFLKRGFAKIIAYIIPKAEAQSTDIKTKIKIKIFNPEGKESFLNPQIAPRLVKGKDGFEIKLPKPGRDFKPGKWKIEIELETDKAIFVAEQNFTWGVLAINVNKSIYLPNEQAYLQMVVLKDDGHTICNANLTLEVTSPSGQVISPEIQKSGECGPDNVTDVPDYFAYYQTNSTGTYQIKLTNLDNGYEITDSFEVRESVLFDVERIGPTRIYPPATYEMALKVKANQDFNGVIKEFVPSSFEITNISATKNPLI</sequence>